<evidence type="ECO:0000313" key="4">
    <source>
        <dbReference type="EMBL" id="MFC4364042.1"/>
    </source>
</evidence>
<evidence type="ECO:0000313" key="5">
    <source>
        <dbReference type="Proteomes" id="UP001595840"/>
    </source>
</evidence>
<dbReference type="Pfam" id="PF12161">
    <property type="entry name" value="HsdM_N"/>
    <property type="match status" value="1"/>
</dbReference>
<evidence type="ECO:0000259" key="3">
    <source>
        <dbReference type="Pfam" id="PF12161"/>
    </source>
</evidence>
<dbReference type="Proteomes" id="UP001595840">
    <property type="component" value="Unassembled WGS sequence"/>
</dbReference>
<gene>
    <name evidence="4" type="ORF">ACFOX3_17115</name>
</gene>
<dbReference type="EMBL" id="JBHSCX010000021">
    <property type="protein sequence ID" value="MFC4364042.1"/>
    <property type="molecule type" value="Genomic_DNA"/>
</dbReference>
<comment type="similarity">
    <text evidence="1">Belongs to the N(4)/N(6)-methyltransferase family.</text>
</comment>
<keyword evidence="5" id="KW-1185">Reference proteome</keyword>
<accession>A0ABV8V810</accession>
<proteinExistence type="inferred from homology"/>
<dbReference type="InterPro" id="IPR038333">
    <property type="entry name" value="T1MK-like_N_sf"/>
</dbReference>
<comment type="caution">
    <text evidence="4">The sequence shown here is derived from an EMBL/GenBank/DDBJ whole genome shotgun (WGS) entry which is preliminary data.</text>
</comment>
<dbReference type="Gene3D" id="1.20.1260.30">
    <property type="match status" value="1"/>
</dbReference>
<organism evidence="4 5">
    <name type="scientific">Simiduia curdlanivorans</name>
    <dbReference type="NCBI Taxonomy" id="1492769"/>
    <lineage>
        <taxon>Bacteria</taxon>
        <taxon>Pseudomonadati</taxon>
        <taxon>Pseudomonadota</taxon>
        <taxon>Gammaproteobacteria</taxon>
        <taxon>Cellvibrionales</taxon>
        <taxon>Cellvibrionaceae</taxon>
        <taxon>Simiduia</taxon>
    </lineage>
</organism>
<dbReference type="RefSeq" id="WP_290262861.1">
    <property type="nucleotide sequence ID" value="NZ_JAUFQG010000004.1"/>
</dbReference>
<sequence length="100" mass="11256">MTQTPNKLAPDSWVLADLLRGDFKQSQYGRIILPFNLLRRLECVLAPTKAAMLGDFLKAVDDAIFESSEAHQNQKFQLLSDPERAKGFAKMVFELLSRGS</sequence>
<evidence type="ECO:0000256" key="1">
    <source>
        <dbReference type="ARBA" id="ARBA00006594"/>
    </source>
</evidence>
<dbReference type="InterPro" id="IPR022749">
    <property type="entry name" value="D12N6_MeTrfase_N"/>
</dbReference>
<feature type="domain" description="N6 adenine-specific DNA methyltransferase N-terminal" evidence="3">
    <location>
        <begin position="13"/>
        <end position="67"/>
    </location>
</feature>
<evidence type="ECO:0000256" key="2">
    <source>
        <dbReference type="ARBA" id="ARBA00022747"/>
    </source>
</evidence>
<keyword evidence="2" id="KW-0680">Restriction system</keyword>
<name>A0ABV8V810_9GAMM</name>
<protein>
    <submittedName>
        <fullName evidence="4">Type I restriction-modification system subunit M N-terminal domain-containing protein</fullName>
    </submittedName>
</protein>
<reference evidence="5" key="1">
    <citation type="journal article" date="2019" name="Int. J. Syst. Evol. Microbiol.">
        <title>The Global Catalogue of Microorganisms (GCM) 10K type strain sequencing project: providing services to taxonomists for standard genome sequencing and annotation.</title>
        <authorList>
            <consortium name="The Broad Institute Genomics Platform"/>
            <consortium name="The Broad Institute Genome Sequencing Center for Infectious Disease"/>
            <person name="Wu L."/>
            <person name="Ma J."/>
        </authorList>
    </citation>
    <scope>NUCLEOTIDE SEQUENCE [LARGE SCALE GENOMIC DNA]</scope>
    <source>
        <strain evidence="5">CECT 8570</strain>
    </source>
</reference>